<evidence type="ECO:0000313" key="3">
    <source>
        <dbReference type="Proteomes" id="UP001409291"/>
    </source>
</evidence>
<dbReference type="EMBL" id="JBDJNQ010000004">
    <property type="protein sequence ID" value="MEN5377634.1"/>
    <property type="molecule type" value="Genomic_DNA"/>
</dbReference>
<keyword evidence="1" id="KW-1133">Transmembrane helix</keyword>
<feature type="transmembrane region" description="Helical" evidence="1">
    <location>
        <begin position="58"/>
        <end position="79"/>
    </location>
</feature>
<name>A0ABV0BVQ3_9SPHI</name>
<feature type="transmembrane region" description="Helical" evidence="1">
    <location>
        <begin position="35"/>
        <end position="53"/>
    </location>
</feature>
<keyword evidence="1" id="KW-0472">Membrane</keyword>
<gene>
    <name evidence="2" type="ORF">ABE541_10205</name>
</gene>
<dbReference type="RefSeq" id="WP_346581207.1">
    <property type="nucleotide sequence ID" value="NZ_JBDJLH010000002.1"/>
</dbReference>
<dbReference type="Pfam" id="PF10990">
    <property type="entry name" value="DUF2809"/>
    <property type="match status" value="1"/>
</dbReference>
<sequence>MIKNSKNKRTTYVGLVAITIILGLVSRRIDFVPAITGDVLYAIMVYWIFRFLFFTRPLLFSIILTLVFCFSIECMQLIQTSFFIYIRNNPVLRLVFGQGFLWSDLFGYIAGTGIAYLLDKNRFFKMDTSRKI</sequence>
<feature type="transmembrane region" description="Helical" evidence="1">
    <location>
        <begin position="12"/>
        <end position="29"/>
    </location>
</feature>
<keyword evidence="3" id="KW-1185">Reference proteome</keyword>
<evidence type="ECO:0000256" key="1">
    <source>
        <dbReference type="SAM" id="Phobius"/>
    </source>
</evidence>
<dbReference type="InterPro" id="IPR021257">
    <property type="entry name" value="DUF2809"/>
</dbReference>
<organism evidence="2 3">
    <name type="scientific">Sphingobacterium kitahiroshimense</name>
    <dbReference type="NCBI Taxonomy" id="470446"/>
    <lineage>
        <taxon>Bacteria</taxon>
        <taxon>Pseudomonadati</taxon>
        <taxon>Bacteroidota</taxon>
        <taxon>Sphingobacteriia</taxon>
        <taxon>Sphingobacteriales</taxon>
        <taxon>Sphingobacteriaceae</taxon>
        <taxon>Sphingobacterium</taxon>
    </lineage>
</organism>
<feature type="transmembrane region" description="Helical" evidence="1">
    <location>
        <begin position="99"/>
        <end position="118"/>
    </location>
</feature>
<dbReference type="Proteomes" id="UP001409291">
    <property type="component" value="Unassembled WGS sequence"/>
</dbReference>
<proteinExistence type="predicted"/>
<comment type="caution">
    <text evidence="2">The sequence shown here is derived from an EMBL/GenBank/DDBJ whole genome shotgun (WGS) entry which is preliminary data.</text>
</comment>
<keyword evidence="1" id="KW-0812">Transmembrane</keyword>
<accession>A0ABV0BVQ3</accession>
<evidence type="ECO:0000313" key="2">
    <source>
        <dbReference type="EMBL" id="MEN5377634.1"/>
    </source>
</evidence>
<reference evidence="2 3" key="1">
    <citation type="submission" date="2024-04" db="EMBL/GenBank/DDBJ databases">
        <title>WGS of bacteria from Torrens River.</title>
        <authorList>
            <person name="Wyrsch E.R."/>
            <person name="Drigo B."/>
        </authorList>
    </citation>
    <scope>NUCLEOTIDE SEQUENCE [LARGE SCALE GENOMIC DNA]</scope>
    <source>
        <strain evidence="2 3">TWI391</strain>
    </source>
</reference>
<protein>
    <submittedName>
        <fullName evidence="2">DUF2809 domain-containing protein</fullName>
    </submittedName>
</protein>